<dbReference type="SUPFAM" id="SSF52440">
    <property type="entry name" value="PreATP-grasp domain"/>
    <property type="match status" value="1"/>
</dbReference>
<name>A0A6L5X554_9FIRM</name>
<dbReference type="PANTHER" id="PTHR43585">
    <property type="entry name" value="FUMIPYRROLE BIOSYNTHESIS PROTEIN C"/>
    <property type="match status" value="1"/>
</dbReference>
<evidence type="ECO:0000313" key="6">
    <source>
        <dbReference type="EMBL" id="MSS15511.1"/>
    </source>
</evidence>
<organism evidence="6 7">
    <name type="scientific">Porcincola intestinalis</name>
    <dbReference type="NCBI Taxonomy" id="2606632"/>
    <lineage>
        <taxon>Bacteria</taxon>
        <taxon>Bacillati</taxon>
        <taxon>Bacillota</taxon>
        <taxon>Clostridia</taxon>
        <taxon>Lachnospirales</taxon>
        <taxon>Lachnospiraceae</taxon>
        <taxon>Porcincola</taxon>
    </lineage>
</organism>
<dbReference type="Gene3D" id="3.30.470.20">
    <property type="entry name" value="ATP-grasp fold, B domain"/>
    <property type="match status" value="1"/>
</dbReference>
<dbReference type="RefSeq" id="WP_277067099.1">
    <property type="nucleotide sequence ID" value="NZ_JAQYJL010000010.1"/>
</dbReference>
<dbReference type="PROSITE" id="PS50975">
    <property type="entry name" value="ATP_GRASP"/>
    <property type="match status" value="1"/>
</dbReference>
<evidence type="ECO:0000256" key="4">
    <source>
        <dbReference type="PROSITE-ProRule" id="PRU00409"/>
    </source>
</evidence>
<dbReference type="EMBL" id="VULZ01000012">
    <property type="protein sequence ID" value="MSS15511.1"/>
    <property type="molecule type" value="Genomic_DNA"/>
</dbReference>
<dbReference type="GO" id="GO:0046872">
    <property type="term" value="F:metal ion binding"/>
    <property type="evidence" value="ECO:0007669"/>
    <property type="project" value="InterPro"/>
</dbReference>
<dbReference type="InterPro" id="IPR003806">
    <property type="entry name" value="ATP-grasp_PylC-type"/>
</dbReference>
<reference evidence="6 7" key="1">
    <citation type="submission" date="2019-08" db="EMBL/GenBank/DDBJ databases">
        <title>In-depth cultivation of the pig gut microbiome towards novel bacterial diversity and tailored functional studies.</title>
        <authorList>
            <person name="Wylensek D."/>
            <person name="Hitch T.C.A."/>
            <person name="Clavel T."/>
        </authorList>
    </citation>
    <scope>NUCLEOTIDE SEQUENCE [LARGE SCALE GENOMIC DNA]</scope>
    <source>
        <strain evidence="6 7">Oil+RF-744-WCA-WT-11</strain>
    </source>
</reference>
<dbReference type="AlphaFoldDB" id="A0A6L5X554"/>
<dbReference type="Gene3D" id="3.40.50.20">
    <property type="match status" value="1"/>
</dbReference>
<evidence type="ECO:0000256" key="1">
    <source>
        <dbReference type="ARBA" id="ARBA00022598"/>
    </source>
</evidence>
<dbReference type="Gene3D" id="3.30.1490.20">
    <property type="entry name" value="ATP-grasp fold, A domain"/>
    <property type="match status" value="1"/>
</dbReference>
<dbReference type="InterPro" id="IPR040570">
    <property type="entry name" value="LAL_C2"/>
</dbReference>
<dbReference type="InterPro" id="IPR013815">
    <property type="entry name" value="ATP_grasp_subdomain_1"/>
</dbReference>
<evidence type="ECO:0000259" key="5">
    <source>
        <dbReference type="PROSITE" id="PS50975"/>
    </source>
</evidence>
<dbReference type="GO" id="GO:0005524">
    <property type="term" value="F:ATP binding"/>
    <property type="evidence" value="ECO:0007669"/>
    <property type="project" value="UniProtKB-UniRule"/>
</dbReference>
<keyword evidence="1" id="KW-0436">Ligase</keyword>
<dbReference type="InterPro" id="IPR016185">
    <property type="entry name" value="PreATP-grasp_dom_sf"/>
</dbReference>
<protein>
    <submittedName>
        <fullName evidence="6">ATP-grasp domain-containing protein</fullName>
    </submittedName>
</protein>
<accession>A0A6L5X554</accession>
<evidence type="ECO:0000313" key="7">
    <source>
        <dbReference type="Proteomes" id="UP000481852"/>
    </source>
</evidence>
<proteinExistence type="predicted"/>
<dbReference type="InterPro" id="IPR052032">
    <property type="entry name" value="ATP-dep_AA_Ligase"/>
</dbReference>
<evidence type="ECO:0000256" key="2">
    <source>
        <dbReference type="ARBA" id="ARBA00022741"/>
    </source>
</evidence>
<dbReference type="Proteomes" id="UP000481852">
    <property type="component" value="Unassembled WGS sequence"/>
</dbReference>
<dbReference type="SUPFAM" id="SSF56059">
    <property type="entry name" value="Glutathione synthetase ATP-binding domain-like"/>
    <property type="match status" value="1"/>
</dbReference>
<keyword evidence="3 4" id="KW-0067">ATP-binding</keyword>
<dbReference type="PANTHER" id="PTHR43585:SF2">
    <property type="entry name" value="ATP-GRASP ENZYME FSQD"/>
    <property type="match status" value="1"/>
</dbReference>
<dbReference type="Pfam" id="PF18603">
    <property type="entry name" value="LAL_C2"/>
    <property type="match status" value="1"/>
</dbReference>
<keyword evidence="7" id="KW-1185">Reference proteome</keyword>
<dbReference type="InterPro" id="IPR011761">
    <property type="entry name" value="ATP-grasp"/>
</dbReference>
<dbReference type="Pfam" id="PF02655">
    <property type="entry name" value="ATP-grasp_3"/>
    <property type="match status" value="1"/>
</dbReference>
<feature type="domain" description="ATP-grasp" evidence="5">
    <location>
        <begin position="107"/>
        <end position="299"/>
    </location>
</feature>
<comment type="caution">
    <text evidence="6">The sequence shown here is derived from an EMBL/GenBank/DDBJ whole genome shotgun (WGS) entry which is preliminary data.</text>
</comment>
<dbReference type="GO" id="GO:0016874">
    <property type="term" value="F:ligase activity"/>
    <property type="evidence" value="ECO:0007669"/>
    <property type="project" value="UniProtKB-KW"/>
</dbReference>
<gene>
    <name evidence="6" type="ORF">FYJ35_10760</name>
</gene>
<evidence type="ECO:0000256" key="3">
    <source>
        <dbReference type="ARBA" id="ARBA00022840"/>
    </source>
</evidence>
<keyword evidence="2 4" id="KW-0547">Nucleotide-binding</keyword>
<sequence>MKKLMVMGAGIYQVPLIKAAREMGIYTIAVSIPGNYPGFGYADEVLHINTVDSEAVLKAAQERQIDGICTAGTDVAVMTIGRVNDALGLSGISYEAAKIACDKVLMKQAYEANGVRTAKYRKVYFNEDVNEKIKGLEYPLIVKIVDSSGSRGITRVDSPDRLQAAILNAQSFTRKDYYIVEEFIIGREFGAQAFVMDGKVQFVLPHGDYIFLGSTGVPAGHFAPYALSEEGERDCIETTEKAIRAMKLDNCAVNCDFIMRDGRTYVLEIGGRSGATCLAELVSIYYGYDYYRKIIQVALGQKPDFPTDKAVPNASKLLMSDRDGTIFSLANRNPKDSEHIVEVKFDYTVGDTVKKFHVGPNRIGHVITKGGTLAEATAALDKALEHIEIGVS</sequence>